<evidence type="ECO:0000313" key="2">
    <source>
        <dbReference type="EMBL" id="GLQ19773.1"/>
    </source>
</evidence>
<reference evidence="2" key="2">
    <citation type="submission" date="2023-01" db="EMBL/GenBank/DDBJ databases">
        <title>Draft genome sequence of Algimonas porphyrae strain NBRC 108216.</title>
        <authorList>
            <person name="Sun Q."/>
            <person name="Mori K."/>
        </authorList>
    </citation>
    <scope>NUCLEOTIDE SEQUENCE</scope>
    <source>
        <strain evidence="2">NBRC 108216</strain>
    </source>
</reference>
<gene>
    <name evidence="2" type="ORF">GCM10007854_07280</name>
</gene>
<name>A0ABQ5UWU1_9PROT</name>
<evidence type="ECO:0000256" key="1">
    <source>
        <dbReference type="SAM" id="MobiDB-lite"/>
    </source>
</evidence>
<dbReference type="EMBL" id="BSNJ01000001">
    <property type="protein sequence ID" value="GLQ19773.1"/>
    <property type="molecule type" value="Genomic_DNA"/>
</dbReference>
<feature type="region of interest" description="Disordered" evidence="1">
    <location>
        <begin position="1"/>
        <end position="31"/>
    </location>
</feature>
<organism evidence="2 3">
    <name type="scientific">Algimonas porphyrae</name>
    <dbReference type="NCBI Taxonomy" id="1128113"/>
    <lineage>
        <taxon>Bacteria</taxon>
        <taxon>Pseudomonadati</taxon>
        <taxon>Pseudomonadota</taxon>
        <taxon>Alphaproteobacteria</taxon>
        <taxon>Maricaulales</taxon>
        <taxon>Robiginitomaculaceae</taxon>
        <taxon>Algimonas</taxon>
    </lineage>
</organism>
<keyword evidence="3" id="KW-1185">Reference proteome</keyword>
<comment type="caution">
    <text evidence="2">The sequence shown here is derived from an EMBL/GenBank/DDBJ whole genome shotgun (WGS) entry which is preliminary data.</text>
</comment>
<accession>A0ABQ5UWU1</accession>
<protein>
    <submittedName>
        <fullName evidence="2">Uncharacterized protein</fullName>
    </submittedName>
</protein>
<proteinExistence type="predicted"/>
<reference evidence="2" key="1">
    <citation type="journal article" date="2014" name="Int. J. Syst. Evol. Microbiol.">
        <title>Complete genome of a new Firmicutes species belonging to the dominant human colonic microbiota ('Ruminococcus bicirculans') reveals two chromosomes and a selective capacity to utilize plant glucans.</title>
        <authorList>
            <consortium name="NISC Comparative Sequencing Program"/>
            <person name="Wegmann U."/>
            <person name="Louis P."/>
            <person name="Goesmann A."/>
            <person name="Henrissat B."/>
            <person name="Duncan S.H."/>
            <person name="Flint H.J."/>
        </authorList>
    </citation>
    <scope>NUCLEOTIDE SEQUENCE</scope>
    <source>
        <strain evidence="2">NBRC 108216</strain>
    </source>
</reference>
<evidence type="ECO:0000313" key="3">
    <source>
        <dbReference type="Proteomes" id="UP001161390"/>
    </source>
</evidence>
<dbReference type="RefSeq" id="WP_284369705.1">
    <property type="nucleotide sequence ID" value="NZ_BSNJ01000001.1"/>
</dbReference>
<sequence length="198" mass="22224">MAKKKTSADSNSVSDATPQAASAPDNPPKTSRLQTLFNVAESYGTRSFENYARIRSLAETVRDEFCEWLSEETDCVFLVPPEGRFSAKNYQSAAFSVAGTGYLPLKPISFGLAVRVSSDKDFMRLKLTCRKEGDSMFVRLEKGTEVRIPQPMTDGALTPLLETIYDHLTDFFQDRIDDYDNGRYGVQEIGFDIQRMNS</sequence>
<feature type="compositionally biased region" description="Polar residues" evidence="1">
    <location>
        <begin position="8"/>
        <end position="20"/>
    </location>
</feature>
<dbReference type="Proteomes" id="UP001161390">
    <property type="component" value="Unassembled WGS sequence"/>
</dbReference>